<evidence type="ECO:0000313" key="2">
    <source>
        <dbReference type="EnsemblMetazoa" id="CJA28629.1"/>
    </source>
</evidence>
<evidence type="ECO:0000313" key="3">
    <source>
        <dbReference type="Proteomes" id="UP000005237"/>
    </source>
</evidence>
<reference evidence="3" key="1">
    <citation type="submission" date="2010-08" db="EMBL/GenBank/DDBJ databases">
        <authorList>
            <consortium name="Caenorhabditis japonica Sequencing Consortium"/>
            <person name="Wilson R.K."/>
        </authorList>
    </citation>
    <scope>NUCLEOTIDE SEQUENCE [LARGE SCALE GENOMIC DNA]</scope>
    <source>
        <strain evidence="3">DF5081</strain>
    </source>
</reference>
<feature type="compositionally biased region" description="Polar residues" evidence="1">
    <location>
        <begin position="255"/>
        <end position="279"/>
    </location>
</feature>
<name>A0A8R1EB03_CAEJA</name>
<protein>
    <submittedName>
        <fullName evidence="2">Uncharacterized protein</fullName>
    </submittedName>
</protein>
<feature type="region of interest" description="Disordered" evidence="1">
    <location>
        <begin position="382"/>
        <end position="401"/>
    </location>
</feature>
<feature type="compositionally biased region" description="Low complexity" evidence="1">
    <location>
        <begin position="209"/>
        <end position="221"/>
    </location>
</feature>
<dbReference type="EnsemblMetazoa" id="CJA28629.1">
    <property type="protein sequence ID" value="CJA28629.1"/>
    <property type="gene ID" value="WBGene00184203"/>
</dbReference>
<feature type="compositionally biased region" description="Low complexity" evidence="1">
    <location>
        <begin position="120"/>
        <end position="139"/>
    </location>
</feature>
<proteinExistence type="predicted"/>
<reference evidence="2" key="2">
    <citation type="submission" date="2022-06" db="UniProtKB">
        <authorList>
            <consortium name="EnsemblMetazoa"/>
        </authorList>
    </citation>
    <scope>IDENTIFICATION</scope>
    <source>
        <strain evidence="2">DF5081</strain>
    </source>
</reference>
<sequence>MRSSCSPATASYAPPVVKSRGLRTYDIDVGGNGGASPLSLRATPISLDSEKSPKLTFSAKPYIPSGYTESSSPSMSYAKPYKSKFSEPWKEGNGILAASPYNSKKEYGTTESKFPEIRKAPSGTAPTSPYSPSTSFASPYNPTTSSKPSTNGIDSYTSLGKRSDAPTSQSLTAKPYMPSIYSPSTSSRFPEIKSEPASSSPKPFSKTVSASPYSPSTSISAKLVESSYTPPISKFPEIRPKPLEPQHLASRFNKPETSASNAFTPITPTKTECSSSSKPPVTKAYISPFREQPAPPKSGLSTHVSDESLARALSTRDELPLIVKPLRKFAVERRRTTIVEPEAPKMDVDTCNSLPRNFHRPTVLHCAAPVVIDANAIPFIDEDTPVPPPTSLHRREDSGYRSMENIRKLSVPEQPNEPVVAKVTPFRTEDK</sequence>
<feature type="compositionally biased region" description="Basic and acidic residues" evidence="1">
    <location>
        <begin position="103"/>
        <end position="119"/>
    </location>
</feature>
<feature type="compositionally biased region" description="Polar residues" evidence="1">
    <location>
        <begin position="140"/>
        <end position="172"/>
    </location>
</feature>
<organism evidence="2 3">
    <name type="scientific">Caenorhabditis japonica</name>
    <dbReference type="NCBI Taxonomy" id="281687"/>
    <lineage>
        <taxon>Eukaryota</taxon>
        <taxon>Metazoa</taxon>
        <taxon>Ecdysozoa</taxon>
        <taxon>Nematoda</taxon>
        <taxon>Chromadorea</taxon>
        <taxon>Rhabditida</taxon>
        <taxon>Rhabditina</taxon>
        <taxon>Rhabditomorpha</taxon>
        <taxon>Rhabditoidea</taxon>
        <taxon>Rhabditidae</taxon>
        <taxon>Peloderinae</taxon>
        <taxon>Caenorhabditis</taxon>
    </lineage>
</organism>
<feature type="region of interest" description="Disordered" evidence="1">
    <location>
        <begin position="58"/>
        <end position="222"/>
    </location>
</feature>
<feature type="region of interest" description="Disordered" evidence="1">
    <location>
        <begin position="251"/>
        <end position="283"/>
    </location>
</feature>
<dbReference type="AlphaFoldDB" id="A0A8R1EB03"/>
<keyword evidence="3" id="KW-1185">Reference proteome</keyword>
<evidence type="ECO:0000256" key="1">
    <source>
        <dbReference type="SAM" id="MobiDB-lite"/>
    </source>
</evidence>
<dbReference type="Proteomes" id="UP000005237">
    <property type="component" value="Unassembled WGS sequence"/>
</dbReference>
<accession>A0A8R1EB03</accession>
<feature type="compositionally biased region" description="Polar residues" evidence="1">
    <location>
        <begin position="196"/>
        <end position="208"/>
    </location>
</feature>